<accession>A0A151IE14</accession>
<feature type="compositionally biased region" description="Basic and acidic residues" evidence="1">
    <location>
        <begin position="119"/>
        <end position="133"/>
    </location>
</feature>
<evidence type="ECO:0000313" key="3">
    <source>
        <dbReference type="Proteomes" id="UP000078542"/>
    </source>
</evidence>
<reference evidence="2 3" key="1">
    <citation type="submission" date="2016-03" db="EMBL/GenBank/DDBJ databases">
        <title>Cyphomyrmex costatus WGS genome.</title>
        <authorList>
            <person name="Nygaard S."/>
            <person name="Hu H."/>
            <person name="Boomsma J."/>
            <person name="Zhang G."/>
        </authorList>
    </citation>
    <scope>NUCLEOTIDE SEQUENCE [LARGE SCALE GENOMIC DNA]</scope>
    <source>
        <strain evidence="2">MS0001</strain>
        <tissue evidence="2">Whole body</tissue>
    </source>
</reference>
<evidence type="ECO:0000313" key="2">
    <source>
        <dbReference type="EMBL" id="KYM98926.1"/>
    </source>
</evidence>
<dbReference type="AlphaFoldDB" id="A0A151IE14"/>
<protein>
    <submittedName>
        <fullName evidence="2">Uncharacterized protein</fullName>
    </submittedName>
</protein>
<dbReference type="Proteomes" id="UP000078542">
    <property type="component" value="Unassembled WGS sequence"/>
</dbReference>
<name>A0A151IE14_9HYME</name>
<sequence>MTQVSSCGTAQCAIIKGVLFCLMDLVEPQSAATSRVDRELKRGNAYKFRRLYGAKGENPQDHPVYICVWRLNTPRWGASGSGRNWRFDSADLAKAPFNNPDRENERGKGGKIGGGSEYMETRETRCHRKDESRSEIIPAPDAVDPDKMDDVREKNFIDNTLFSELIRIYLQQSCVASGSMNGGSNTKVTKSKSVHYAFSTILTACSLFLSAHQYQPVITLAREHNEIVAERVESGMSARSRWPAERVRCWLRGPKISNPLGIRKLMKHST</sequence>
<gene>
    <name evidence="2" type="ORF">ALC62_10342</name>
</gene>
<proteinExistence type="predicted"/>
<keyword evidence="3" id="KW-1185">Reference proteome</keyword>
<organism evidence="2 3">
    <name type="scientific">Cyphomyrmex costatus</name>
    <dbReference type="NCBI Taxonomy" id="456900"/>
    <lineage>
        <taxon>Eukaryota</taxon>
        <taxon>Metazoa</taxon>
        <taxon>Ecdysozoa</taxon>
        <taxon>Arthropoda</taxon>
        <taxon>Hexapoda</taxon>
        <taxon>Insecta</taxon>
        <taxon>Pterygota</taxon>
        <taxon>Neoptera</taxon>
        <taxon>Endopterygota</taxon>
        <taxon>Hymenoptera</taxon>
        <taxon>Apocrita</taxon>
        <taxon>Aculeata</taxon>
        <taxon>Formicoidea</taxon>
        <taxon>Formicidae</taxon>
        <taxon>Myrmicinae</taxon>
        <taxon>Cyphomyrmex</taxon>
    </lineage>
</organism>
<feature type="region of interest" description="Disordered" evidence="1">
    <location>
        <begin position="95"/>
        <end position="133"/>
    </location>
</feature>
<evidence type="ECO:0000256" key="1">
    <source>
        <dbReference type="SAM" id="MobiDB-lite"/>
    </source>
</evidence>
<dbReference type="EMBL" id="KQ977900">
    <property type="protein sequence ID" value="KYM98926.1"/>
    <property type="molecule type" value="Genomic_DNA"/>
</dbReference>